<keyword evidence="9 10" id="KW-0472">Membrane</keyword>
<evidence type="ECO:0000256" key="3">
    <source>
        <dbReference type="ARBA" id="ARBA00008281"/>
    </source>
</evidence>
<comment type="function">
    <text evidence="1 10">Controls the rotational direction of flagella during chemotaxis.</text>
</comment>
<accession>A0AAU7DBD4</accession>
<dbReference type="GO" id="GO:0009425">
    <property type="term" value="C:bacterial-type flagellum basal body"/>
    <property type="evidence" value="ECO:0007669"/>
    <property type="project" value="InterPro"/>
</dbReference>
<evidence type="ECO:0000256" key="6">
    <source>
        <dbReference type="ARBA" id="ARBA00022692"/>
    </source>
</evidence>
<dbReference type="GO" id="GO:0071978">
    <property type="term" value="P:bacterial-type flagellum-dependent swarming motility"/>
    <property type="evidence" value="ECO:0007669"/>
    <property type="project" value="TreeGrafter"/>
</dbReference>
<keyword evidence="6" id="KW-0812">Transmembrane</keyword>
<proteinExistence type="inferred from homology"/>
<keyword evidence="11" id="KW-0966">Cell projection</keyword>
<keyword evidence="8" id="KW-1133">Transmembrane helix</keyword>
<evidence type="ECO:0000256" key="5">
    <source>
        <dbReference type="ARBA" id="ARBA00022500"/>
    </source>
</evidence>
<evidence type="ECO:0000256" key="4">
    <source>
        <dbReference type="ARBA" id="ARBA00022475"/>
    </source>
</evidence>
<dbReference type="EMBL" id="CP121194">
    <property type="protein sequence ID" value="XBH11731.1"/>
    <property type="molecule type" value="Genomic_DNA"/>
</dbReference>
<accession>A0AAU7D4A6</accession>
<keyword evidence="11" id="KW-0969">Cilium</keyword>
<dbReference type="RefSeq" id="WP_348269219.1">
    <property type="nucleotide sequence ID" value="NZ_CP121194.1"/>
</dbReference>
<protein>
    <recommendedName>
        <fullName evidence="10">Flagellar protein FliL</fullName>
    </recommendedName>
</protein>
<dbReference type="Pfam" id="PF03748">
    <property type="entry name" value="FliL"/>
    <property type="match status" value="1"/>
</dbReference>
<organism evidence="11">
    <name type="scientific">Edaphobacter paludis</name>
    <dbReference type="NCBI Taxonomy" id="3035702"/>
    <lineage>
        <taxon>Bacteria</taxon>
        <taxon>Pseudomonadati</taxon>
        <taxon>Acidobacteriota</taxon>
        <taxon>Terriglobia</taxon>
        <taxon>Terriglobales</taxon>
        <taxon>Acidobacteriaceae</taxon>
        <taxon>Edaphobacter</taxon>
    </lineage>
</organism>
<keyword evidence="4 10" id="KW-1003">Cell membrane</keyword>
<evidence type="ECO:0000256" key="8">
    <source>
        <dbReference type="ARBA" id="ARBA00022989"/>
    </source>
</evidence>
<evidence type="ECO:0000313" key="12">
    <source>
        <dbReference type="EMBL" id="XBH14637.1"/>
    </source>
</evidence>
<name>A0AAU7D4A6_9BACT</name>
<dbReference type="KEGG" id="epl:P4G45_05630"/>
<reference evidence="11" key="1">
    <citation type="submission" date="2023-03" db="EMBL/GenBank/DDBJ databases">
        <title>Edaphobacter sp.</title>
        <authorList>
            <person name="Huber K.J."/>
            <person name="Papendorf J."/>
            <person name="Pilke C."/>
            <person name="Bunk B."/>
            <person name="Sproeer C."/>
            <person name="Pester M."/>
        </authorList>
    </citation>
    <scope>NUCLEOTIDE SEQUENCE</scope>
    <source>
        <strain evidence="11">DSM 109919</strain>
        <strain evidence="12">DSM 109920</strain>
    </source>
</reference>
<keyword evidence="11" id="KW-0282">Flagellum</keyword>
<comment type="similarity">
    <text evidence="3 10">Belongs to the FliL family.</text>
</comment>
<evidence type="ECO:0000256" key="2">
    <source>
        <dbReference type="ARBA" id="ARBA00004162"/>
    </source>
</evidence>
<evidence type="ECO:0000256" key="9">
    <source>
        <dbReference type="ARBA" id="ARBA00023136"/>
    </source>
</evidence>
<keyword evidence="7 10" id="KW-0283">Flagellar rotation</keyword>
<dbReference type="PANTHER" id="PTHR35091:SF2">
    <property type="entry name" value="FLAGELLAR PROTEIN FLIL"/>
    <property type="match status" value="1"/>
</dbReference>
<evidence type="ECO:0000256" key="1">
    <source>
        <dbReference type="ARBA" id="ARBA00002254"/>
    </source>
</evidence>
<sequence>MLIGAAIASLAFGGVVYYFARSGRLSIRRDAAPTTRIPSEPSTHLLVLDPLLVNLAGEGAYLRLSVSLQVADTPAKKESGTKNDKSGDEAIAAVRDTALTVLGRQTADGLLALDGKEHLKVELKKALAEHNADLKVTKIFFTEFLVQR</sequence>
<dbReference type="GO" id="GO:0006935">
    <property type="term" value="P:chemotaxis"/>
    <property type="evidence" value="ECO:0007669"/>
    <property type="project" value="UniProtKB-KW"/>
</dbReference>
<comment type="subcellular location">
    <subcellularLocation>
        <location evidence="2">Cell membrane</location>
        <topology evidence="2">Single-pass membrane protein</topology>
    </subcellularLocation>
</comment>
<keyword evidence="5 10" id="KW-0145">Chemotaxis</keyword>
<dbReference type="AlphaFoldDB" id="A0AAU7D4A6"/>
<evidence type="ECO:0000313" key="11">
    <source>
        <dbReference type="EMBL" id="XBH11731.1"/>
    </source>
</evidence>
<dbReference type="EMBL" id="CP121195">
    <property type="protein sequence ID" value="XBH14637.1"/>
    <property type="molecule type" value="Genomic_DNA"/>
</dbReference>
<dbReference type="InterPro" id="IPR005503">
    <property type="entry name" value="FliL"/>
</dbReference>
<dbReference type="PANTHER" id="PTHR35091">
    <property type="entry name" value="FLAGELLAR PROTEIN FLIL"/>
    <property type="match status" value="1"/>
</dbReference>
<evidence type="ECO:0000256" key="10">
    <source>
        <dbReference type="RuleBase" id="RU364125"/>
    </source>
</evidence>
<gene>
    <name evidence="11" type="ORF">P4G45_05630</name>
    <name evidence="12" type="ORF">P8936_05600</name>
</gene>
<dbReference type="GO" id="GO:0005886">
    <property type="term" value="C:plasma membrane"/>
    <property type="evidence" value="ECO:0007669"/>
    <property type="project" value="UniProtKB-SubCell"/>
</dbReference>
<evidence type="ECO:0000256" key="7">
    <source>
        <dbReference type="ARBA" id="ARBA00022779"/>
    </source>
</evidence>